<accession>A0A087U8W4</accession>
<dbReference type="InterPro" id="IPR052638">
    <property type="entry name" value="PiggyBac_TE-derived"/>
</dbReference>
<gene>
    <name evidence="2" type="ORF">X975_20860</name>
</gene>
<name>A0A087U8W4_STEMI</name>
<dbReference type="STRING" id="407821.A0A087U8W4"/>
<dbReference type="EMBL" id="KK118763">
    <property type="protein sequence ID" value="KFM73803.1"/>
    <property type="molecule type" value="Genomic_DNA"/>
</dbReference>
<evidence type="ECO:0000313" key="3">
    <source>
        <dbReference type="Proteomes" id="UP000054359"/>
    </source>
</evidence>
<protein>
    <submittedName>
        <fullName evidence="2">PiggyBac transposable element-derived protein 2</fullName>
    </submittedName>
</protein>
<sequence length="131" mass="14949">MTLMVAYHVAKINDENGGDEAYVTMNNLNGNELGAKTEVRFLGKSDNYNIARQKGNHSFNVTSEEMRSFMEILIASGHVADPHRTKFWKNSGDSKNIALSNAMRRNRFQEIIKYLHFCDNSNIKKDKYATV</sequence>
<dbReference type="PANTHER" id="PTHR47055:SF3">
    <property type="entry name" value="PHORBOL-ESTER_DAG-TYPE DOMAIN-CONTAINING PROTEIN"/>
    <property type="match status" value="1"/>
</dbReference>
<evidence type="ECO:0000259" key="1">
    <source>
        <dbReference type="Pfam" id="PF13843"/>
    </source>
</evidence>
<dbReference type="Pfam" id="PF13843">
    <property type="entry name" value="DDE_Tnp_1_7"/>
    <property type="match status" value="1"/>
</dbReference>
<dbReference type="Proteomes" id="UP000054359">
    <property type="component" value="Unassembled WGS sequence"/>
</dbReference>
<dbReference type="PANTHER" id="PTHR47055">
    <property type="entry name" value="DDE_TNP_1_7 DOMAIN-CONTAINING PROTEIN"/>
    <property type="match status" value="1"/>
</dbReference>
<dbReference type="InterPro" id="IPR029526">
    <property type="entry name" value="PGBD"/>
</dbReference>
<proteinExistence type="predicted"/>
<dbReference type="GO" id="GO:0043565">
    <property type="term" value="F:sequence-specific DNA binding"/>
    <property type="evidence" value="ECO:0007669"/>
    <property type="project" value="TreeGrafter"/>
</dbReference>
<reference evidence="2 3" key="1">
    <citation type="submission" date="2013-11" db="EMBL/GenBank/DDBJ databases">
        <title>Genome sequencing of Stegodyphus mimosarum.</title>
        <authorList>
            <person name="Bechsgaard J."/>
        </authorList>
    </citation>
    <scope>NUCLEOTIDE SEQUENCE [LARGE SCALE GENOMIC DNA]</scope>
</reference>
<dbReference type="OrthoDB" id="8028818at2759"/>
<feature type="non-terminal residue" evidence="2">
    <location>
        <position position="131"/>
    </location>
</feature>
<feature type="domain" description="PiggyBac transposable element-derived protein" evidence="1">
    <location>
        <begin position="52"/>
        <end position="128"/>
    </location>
</feature>
<dbReference type="AlphaFoldDB" id="A0A087U8W4"/>
<organism evidence="2 3">
    <name type="scientific">Stegodyphus mimosarum</name>
    <name type="common">African social velvet spider</name>
    <dbReference type="NCBI Taxonomy" id="407821"/>
    <lineage>
        <taxon>Eukaryota</taxon>
        <taxon>Metazoa</taxon>
        <taxon>Ecdysozoa</taxon>
        <taxon>Arthropoda</taxon>
        <taxon>Chelicerata</taxon>
        <taxon>Arachnida</taxon>
        <taxon>Araneae</taxon>
        <taxon>Araneomorphae</taxon>
        <taxon>Entelegynae</taxon>
        <taxon>Eresoidea</taxon>
        <taxon>Eresidae</taxon>
        <taxon>Stegodyphus</taxon>
    </lineage>
</organism>
<keyword evidence="3" id="KW-1185">Reference proteome</keyword>
<evidence type="ECO:0000313" key="2">
    <source>
        <dbReference type="EMBL" id="KFM73803.1"/>
    </source>
</evidence>